<sequence>MLAARLSTLAVASTATSAGHVWPALPRPAASPARPIPCPLRPTRNPVPSRSVRAHIFDGLRGMLGGKQQEQQPSKPSEDVVEWNGPDSDGEPGEEEEGEYEDEEGTMLRIDQTTGGLAEEGGAFGPLAALLVGFMAEEVQGFRQLMADMEAEGVKIIPCTPAQLKGTLSAAFEAETPAYQQPPLGTRRTVFLSGMFGGEMVDVIASYKETGLPTTVWAAAVPNNWGRVVSDLVAEVHADNAAMKARKAEEEARRAAMGGSGSGSE</sequence>
<organism evidence="3 4">
    <name type="scientific">Edaphochlamys debaryana</name>
    <dbReference type="NCBI Taxonomy" id="47281"/>
    <lineage>
        <taxon>Eukaryota</taxon>
        <taxon>Viridiplantae</taxon>
        <taxon>Chlorophyta</taxon>
        <taxon>core chlorophytes</taxon>
        <taxon>Chlorophyceae</taxon>
        <taxon>CS clade</taxon>
        <taxon>Chlamydomonadales</taxon>
        <taxon>Chlamydomonadales incertae sedis</taxon>
        <taxon>Edaphochlamys</taxon>
    </lineage>
</organism>
<dbReference type="InterPro" id="IPR016621">
    <property type="entry name" value="UCP014543"/>
</dbReference>
<dbReference type="Proteomes" id="UP000612055">
    <property type="component" value="Unassembled WGS sequence"/>
</dbReference>
<feature type="chain" id="PRO_5032451880" evidence="2">
    <location>
        <begin position="19"/>
        <end position="265"/>
    </location>
</feature>
<dbReference type="AlphaFoldDB" id="A0A836BXW4"/>
<protein>
    <submittedName>
        <fullName evidence="3">Uncharacterized protein</fullName>
    </submittedName>
</protein>
<evidence type="ECO:0000256" key="2">
    <source>
        <dbReference type="SAM" id="SignalP"/>
    </source>
</evidence>
<dbReference type="PANTHER" id="PTHR35732">
    <property type="entry name" value="OS10G0545100 PROTEIN"/>
    <property type="match status" value="1"/>
</dbReference>
<feature type="region of interest" description="Disordered" evidence="1">
    <location>
        <begin position="65"/>
        <end position="104"/>
    </location>
</feature>
<comment type="caution">
    <text evidence="3">The sequence shown here is derived from an EMBL/GenBank/DDBJ whole genome shotgun (WGS) entry which is preliminary data.</text>
</comment>
<dbReference type="OrthoDB" id="2018221at2759"/>
<dbReference type="Pfam" id="PF12646">
    <property type="entry name" value="DUF3783"/>
    <property type="match status" value="1"/>
</dbReference>
<gene>
    <name evidence="3" type="ORF">HYH03_010005</name>
</gene>
<feature type="compositionally biased region" description="Acidic residues" evidence="1">
    <location>
        <begin position="88"/>
        <end position="104"/>
    </location>
</feature>
<dbReference type="PANTHER" id="PTHR35732:SF1">
    <property type="entry name" value="OS10G0545100 PROTEIN"/>
    <property type="match status" value="1"/>
</dbReference>
<name>A0A836BXW4_9CHLO</name>
<evidence type="ECO:0000313" key="3">
    <source>
        <dbReference type="EMBL" id="KAG2491634.1"/>
    </source>
</evidence>
<evidence type="ECO:0000256" key="1">
    <source>
        <dbReference type="SAM" id="MobiDB-lite"/>
    </source>
</evidence>
<keyword evidence="2" id="KW-0732">Signal</keyword>
<dbReference type="EMBL" id="JAEHOE010000051">
    <property type="protein sequence ID" value="KAG2491634.1"/>
    <property type="molecule type" value="Genomic_DNA"/>
</dbReference>
<accession>A0A836BXW4</accession>
<evidence type="ECO:0000313" key="4">
    <source>
        <dbReference type="Proteomes" id="UP000612055"/>
    </source>
</evidence>
<keyword evidence="4" id="KW-1185">Reference proteome</keyword>
<feature type="signal peptide" evidence="2">
    <location>
        <begin position="1"/>
        <end position="18"/>
    </location>
</feature>
<reference evidence="3" key="1">
    <citation type="journal article" date="2020" name="bioRxiv">
        <title>Comparative genomics of Chlamydomonas.</title>
        <authorList>
            <person name="Craig R.J."/>
            <person name="Hasan A.R."/>
            <person name="Ness R.W."/>
            <person name="Keightley P.D."/>
        </authorList>
    </citation>
    <scope>NUCLEOTIDE SEQUENCE</scope>
    <source>
        <strain evidence="3">CCAP 11/70</strain>
    </source>
</reference>
<proteinExistence type="predicted"/>